<proteinExistence type="predicted"/>
<organism evidence="1 2">
    <name type="scientific">Neisseria cinerea</name>
    <dbReference type="NCBI Taxonomy" id="483"/>
    <lineage>
        <taxon>Bacteria</taxon>
        <taxon>Pseudomonadati</taxon>
        <taxon>Pseudomonadota</taxon>
        <taxon>Betaproteobacteria</taxon>
        <taxon>Neisseriales</taxon>
        <taxon>Neisseriaceae</taxon>
        <taxon>Neisseria</taxon>
    </lineage>
</organism>
<sequence>MKFELDLLLEWWAEWSAKREDNGLGFGCSRFNRLMAAGDLPPKTEFVAILPYGVDGDGIASVMDRAICRLNPNRKQAVITEYRRIGTQDGKARALGITRKAYERRLASARLNLMSDSAVKKLLKRS</sequence>
<accession>A0A7T3ETZ3</accession>
<protein>
    <recommendedName>
        <fullName evidence="3">Phage antitermination protein Q</fullName>
    </recommendedName>
</protein>
<dbReference type="GeneID" id="84020886"/>
<name>A0A7T3ETZ3_NEICI</name>
<reference evidence="1 2" key="1">
    <citation type="submission" date="2020-12" db="EMBL/GenBank/DDBJ databases">
        <title>FDA dAtabase for Regulatory Grade micrObial Sequences (FDA-ARGOS): Supporting development and validation of Infectious Disease Dx tests.</title>
        <authorList>
            <person name="Sproer C."/>
            <person name="Gronow S."/>
            <person name="Severitt S."/>
            <person name="Schroder I."/>
            <person name="Tallon L."/>
            <person name="Sadzewicz L."/>
            <person name="Zhao X."/>
            <person name="Boylan J."/>
            <person name="Ott S."/>
            <person name="Bowen H."/>
            <person name="Vavikolanu K."/>
            <person name="Mehta A."/>
            <person name="Aluvathingal J."/>
            <person name="Nadendla S."/>
            <person name="Lowell S."/>
            <person name="Myers T."/>
            <person name="Yan Y."/>
            <person name="Sichtig H."/>
        </authorList>
    </citation>
    <scope>NUCLEOTIDE SEQUENCE [LARGE SCALE GENOMIC DNA]</scope>
    <source>
        <strain evidence="1 2">FDAARGOS_871</strain>
    </source>
</reference>
<evidence type="ECO:0000313" key="2">
    <source>
        <dbReference type="Proteomes" id="UP000594865"/>
    </source>
</evidence>
<dbReference type="EMBL" id="CP065726">
    <property type="protein sequence ID" value="QPT37484.1"/>
    <property type="molecule type" value="Genomic_DNA"/>
</dbReference>
<evidence type="ECO:0000313" key="1">
    <source>
        <dbReference type="EMBL" id="QPT37484.1"/>
    </source>
</evidence>
<dbReference type="RefSeq" id="WP_111726699.1">
    <property type="nucleotide sequence ID" value="NZ_CP065726.1"/>
</dbReference>
<dbReference type="AlphaFoldDB" id="A0A7T3ETZ3"/>
<gene>
    <name evidence="1" type="ORF">I6G28_05975</name>
</gene>
<dbReference type="Proteomes" id="UP000594865">
    <property type="component" value="Chromosome"/>
</dbReference>
<evidence type="ECO:0008006" key="3">
    <source>
        <dbReference type="Google" id="ProtNLM"/>
    </source>
</evidence>
<keyword evidence="2" id="KW-1185">Reference proteome</keyword>